<dbReference type="Proteomes" id="UP000249340">
    <property type="component" value="Chromosome"/>
</dbReference>
<sequence length="452" mass="47715">MPSPQRAGTAARNPRHARPLRPAAGGGRDDSESAERRAAARLLLAHPLITAAGPWAGSLPQIRRHAEALALRFGRFLGYRLLVDDTGARLFKAGLGSGCGRGLRRPGDGALFTPRSYACLALALSVLPDVPARLPSAELGEAVREAIREAAAGAGLEPEAVADPQLADALAALTDRQIMVERDGETVVDHAVARLLVAGPLAGSRDGADLVRRAADPGPGGERIYVRRRLAETPVVLLDELTDRERGWLRTRQRREGESFADFLGLEVEIRAEGVALLDPADELSDLEPPGAGSPARAALLLAERLVEQLRPVPGDPVSRTAVGPVIGVPVPDAAIDGALGDIADEYGGRAGWQAGYLSDRSALRRDVLDLLHRMHLMAPAGPVRADTERAERSPEAGARTATDVRGARGAATSGWVLLAPAARYAPPADTEEGRPGRHARRTPQLILADLG</sequence>
<evidence type="ECO:0000313" key="3">
    <source>
        <dbReference type="Proteomes" id="UP000249340"/>
    </source>
</evidence>
<reference evidence="3" key="1">
    <citation type="submission" date="2018-07" db="EMBL/GenBank/DDBJ databases">
        <title>Streptacidiphilus bronchialis DSM 106435 chromosome.</title>
        <authorList>
            <person name="Batra D."/>
            <person name="Gulvik C.A."/>
        </authorList>
    </citation>
    <scope>NUCLEOTIDE SEQUENCE [LARGE SCALE GENOMIC DNA]</scope>
    <source>
        <strain evidence="3">DSM 106435</strain>
    </source>
</reference>
<feature type="region of interest" description="Disordered" evidence="1">
    <location>
        <begin position="1"/>
        <end position="32"/>
    </location>
</feature>
<organism evidence="2 3">
    <name type="scientific">Peterkaempfera bronchialis</name>
    <dbReference type="NCBI Taxonomy" id="2126346"/>
    <lineage>
        <taxon>Bacteria</taxon>
        <taxon>Bacillati</taxon>
        <taxon>Actinomycetota</taxon>
        <taxon>Actinomycetes</taxon>
        <taxon>Kitasatosporales</taxon>
        <taxon>Streptomycetaceae</taxon>
        <taxon>Peterkaempfera</taxon>
    </lineage>
</organism>
<gene>
    <name evidence="2" type="ORF">C7M71_004860</name>
</gene>
<dbReference type="AlphaFoldDB" id="A0A345T5C1"/>
<feature type="region of interest" description="Disordered" evidence="1">
    <location>
        <begin position="427"/>
        <end position="452"/>
    </location>
</feature>
<dbReference type="OrthoDB" id="188354at2"/>
<feature type="compositionally biased region" description="Basic and acidic residues" evidence="1">
    <location>
        <begin position="386"/>
        <end position="395"/>
    </location>
</feature>
<evidence type="ECO:0000313" key="2">
    <source>
        <dbReference type="EMBL" id="AXI81176.1"/>
    </source>
</evidence>
<protein>
    <submittedName>
        <fullName evidence="2">DUF2398 family protein</fullName>
    </submittedName>
</protein>
<dbReference type="KEGG" id="stri:C7M71_004860"/>
<dbReference type="InterPro" id="IPR013494">
    <property type="entry name" value="CHP02678"/>
</dbReference>
<dbReference type="EMBL" id="CP031264">
    <property type="protein sequence ID" value="AXI81176.1"/>
    <property type="molecule type" value="Genomic_DNA"/>
</dbReference>
<proteinExistence type="predicted"/>
<dbReference type="Pfam" id="PF09661">
    <property type="entry name" value="DUF2398"/>
    <property type="match status" value="1"/>
</dbReference>
<name>A0A345T5C1_9ACTN</name>
<evidence type="ECO:0000256" key="1">
    <source>
        <dbReference type="SAM" id="MobiDB-lite"/>
    </source>
</evidence>
<feature type="region of interest" description="Disordered" evidence="1">
    <location>
        <begin position="383"/>
        <end position="407"/>
    </location>
</feature>
<accession>A0A345T5C1</accession>
<keyword evidence="3" id="KW-1185">Reference proteome</keyword>